<organism evidence="1 2">
    <name type="scientific">Sphagnum jensenii</name>
    <dbReference type="NCBI Taxonomy" id="128206"/>
    <lineage>
        <taxon>Eukaryota</taxon>
        <taxon>Viridiplantae</taxon>
        <taxon>Streptophyta</taxon>
        <taxon>Embryophyta</taxon>
        <taxon>Bryophyta</taxon>
        <taxon>Sphagnophytina</taxon>
        <taxon>Sphagnopsida</taxon>
        <taxon>Sphagnales</taxon>
        <taxon>Sphagnaceae</taxon>
        <taxon>Sphagnum</taxon>
    </lineage>
</organism>
<keyword evidence="2" id="KW-1185">Reference proteome</keyword>
<dbReference type="EMBL" id="OZ023716">
    <property type="protein sequence ID" value="CAK9865583.1"/>
    <property type="molecule type" value="Genomic_DNA"/>
</dbReference>
<protein>
    <submittedName>
        <fullName evidence="1">Uncharacterized protein</fullName>
    </submittedName>
</protein>
<evidence type="ECO:0000313" key="2">
    <source>
        <dbReference type="Proteomes" id="UP001497522"/>
    </source>
</evidence>
<gene>
    <name evidence="1" type="ORF">CSSPJE1EN2_LOCUS8578</name>
</gene>
<accession>A0ABP1ASM0</accession>
<name>A0ABP1ASM0_9BRYO</name>
<dbReference type="Proteomes" id="UP001497522">
    <property type="component" value="Chromosome 15"/>
</dbReference>
<evidence type="ECO:0000313" key="1">
    <source>
        <dbReference type="EMBL" id="CAK9865583.1"/>
    </source>
</evidence>
<reference evidence="1" key="1">
    <citation type="submission" date="2024-03" db="EMBL/GenBank/DDBJ databases">
        <authorList>
            <consortium name="ELIXIR-Norway"/>
            <consortium name="Elixir Norway"/>
        </authorList>
    </citation>
    <scope>NUCLEOTIDE SEQUENCE</scope>
</reference>
<sequence length="115" mass="12374">MLFLDKDSDQVVTLEREGHLLKVHGFDEAIGGDLAIFYGLHQVGGDSSHSLYLGEGGVGSCSPIANLVADLEAVGKSCWVPRDAGYDGVSVCLVDDMKVYPECQETHPFFVFAIP</sequence>
<proteinExistence type="predicted"/>